<dbReference type="PANTHER" id="PTHR11475">
    <property type="entry name" value="OXIDASE/PEROXIDASE"/>
    <property type="match status" value="1"/>
</dbReference>
<feature type="compositionally biased region" description="Polar residues" evidence="9">
    <location>
        <begin position="1088"/>
        <end position="1097"/>
    </location>
</feature>
<dbReference type="Proteomes" id="UP001652621">
    <property type="component" value="Unplaced"/>
</dbReference>
<evidence type="ECO:0000256" key="1">
    <source>
        <dbReference type="ARBA" id="ARBA00004613"/>
    </source>
</evidence>
<dbReference type="RefSeq" id="XP_011291931.1">
    <property type="nucleotide sequence ID" value="XM_011293629.2"/>
</dbReference>
<dbReference type="CDD" id="cd09823">
    <property type="entry name" value="peroxinectin_like"/>
    <property type="match status" value="1"/>
</dbReference>
<feature type="region of interest" description="Disordered" evidence="9">
    <location>
        <begin position="1"/>
        <end position="20"/>
    </location>
</feature>
<dbReference type="PRINTS" id="PR00457">
    <property type="entry name" value="ANPEROXIDASE"/>
</dbReference>
<evidence type="ECO:0000256" key="9">
    <source>
        <dbReference type="SAM" id="MobiDB-lite"/>
    </source>
</evidence>
<dbReference type="VEuPathDB" id="VectorBase:MDOA011837"/>
<evidence type="ECO:0000313" key="11">
    <source>
        <dbReference type="Proteomes" id="UP001652621"/>
    </source>
</evidence>
<feature type="region of interest" description="Disordered" evidence="9">
    <location>
        <begin position="1608"/>
        <end position="1628"/>
    </location>
</feature>
<evidence type="ECO:0000256" key="3">
    <source>
        <dbReference type="ARBA" id="ARBA00022559"/>
    </source>
</evidence>
<dbReference type="Pfam" id="PF03098">
    <property type="entry name" value="An_peroxidase"/>
    <property type="match status" value="1"/>
</dbReference>
<evidence type="ECO:0000256" key="8">
    <source>
        <dbReference type="PIRSR" id="PIRSR619791-2"/>
    </source>
</evidence>
<keyword evidence="11" id="KW-1185">Reference proteome</keyword>
<reference evidence="10" key="1">
    <citation type="submission" date="2020-05" db="UniProtKB">
        <authorList>
            <consortium name="EnsemblMetazoa"/>
        </authorList>
    </citation>
    <scope>IDENTIFICATION</scope>
    <source>
        <strain evidence="10">Aabys</strain>
    </source>
</reference>
<keyword evidence="7 8" id="KW-0408">Iron</keyword>
<reference evidence="12" key="2">
    <citation type="submission" date="2025-04" db="UniProtKB">
        <authorList>
            <consortium name="RefSeq"/>
        </authorList>
    </citation>
    <scope>IDENTIFICATION</scope>
    <source>
        <strain evidence="12">Aabys</strain>
    </source>
</reference>
<dbReference type="GO" id="GO:0020037">
    <property type="term" value="F:heme binding"/>
    <property type="evidence" value="ECO:0007669"/>
    <property type="project" value="InterPro"/>
</dbReference>
<dbReference type="Gene3D" id="1.10.640.10">
    <property type="entry name" value="Haem peroxidase domain superfamily, animal type"/>
    <property type="match status" value="1"/>
</dbReference>
<feature type="region of interest" description="Disordered" evidence="9">
    <location>
        <begin position="1495"/>
        <end position="1522"/>
    </location>
</feature>
<evidence type="ECO:0000256" key="7">
    <source>
        <dbReference type="ARBA" id="ARBA00023004"/>
    </source>
</evidence>
<evidence type="ECO:0000256" key="5">
    <source>
        <dbReference type="ARBA" id="ARBA00022729"/>
    </source>
</evidence>
<dbReference type="KEGG" id="mde:101901525"/>
<evidence type="ECO:0000256" key="2">
    <source>
        <dbReference type="ARBA" id="ARBA00022525"/>
    </source>
</evidence>
<protein>
    <submittedName>
        <fullName evidence="12">Uncharacterized protein LOC101901525</fullName>
    </submittedName>
</protein>
<feature type="region of interest" description="Disordered" evidence="9">
    <location>
        <begin position="760"/>
        <end position="1131"/>
    </location>
</feature>
<feature type="region of interest" description="Disordered" evidence="9">
    <location>
        <begin position="1729"/>
        <end position="1790"/>
    </location>
</feature>
<dbReference type="GO" id="GO:0005576">
    <property type="term" value="C:extracellular region"/>
    <property type="evidence" value="ECO:0007669"/>
    <property type="project" value="UniProtKB-SubCell"/>
</dbReference>
<sequence length="1790" mass="199138">MPASERYRTHDGTCNNKRRPRWGAAQMPFSRFLPPEYGDGVDSVRKSVNGGALSSSRFVSLLVHGARDGEAPLTLMLAQWGQLLDHDLTSTAQPRSINGSVPSCCGSKDFHPSCFPIKVPLDDPWLSSLKVRCLEFLRSAPAQRRDCVLSWREQTNQATSYIDASPIYSNSVKSSDNARVFRNGLLIFGRGNPNDDVCQRGAIATTCIRAGDGRSGEQPGLLALHHVWVGEHNHIALRLSEMNLHWSDEKIYQETRRIIGAMFQHITYREFLPIILGREVVKLFDLELLNAGYYEGYDHKTNPGVANAFAAAAFRFGHSLVQNSYMRCDRFHNVLSNNVSLHEEFQRGDIGSVGSLHRLIRGMANQRALQRDEFITPELTNHLFQTPGFPFGLDLAAINIQRGRDHGIPPYTHWRVPCGLSPINTWEEFANVVGPESARRISHAYQNVHDIDLFVGGIAERPVVGGLVGPTFACIIAQQFSNSRKGDRFWYENGGFESSFTPAQLHSIRRVTLASVLCRTVGGGTFQPHIFLPPNMPQNERLPCGVGPLAEFDLEPWLEQDPFAARPKPIQLPTPAPIQIKTPPPPPPRPQPPPKLPLQLPQPPLPPPAHPPAMPPSVSPMPTTFQPPVLDRIFEIVQGELQSNVPIPEEFLANNKVGFLNHPSAVTRHPAFVSPTSSGSTLAQRFRNTTKINDKLDLKRKGVQAGHVTKQKPIPGVNNKLDKHTRKGSHRHGSVHTTTTRRTIVVNNIPIELRQAPEEEALNVTNRRDNDKLESRIEEVTSDDAESGEDNNVEEEEEELESRTEGTTPTSNQLANDKLESRSEELTSEHRLEESEERQEEREDNMPSATEKIGEDDPGNFESRTGDMSLPHGNSKPDNSEQVAHGKDSPKGSNPEDNSNGIEKPNLNQNTNKEEEDLIPGPNLNTTSEMGSETGDGITITNTSSIDNNDILSSHTEELTTSSPESGIQRRSDDIEIIESEENKLENPLTNSIEESTGIRTEDSGSKRNFKNDAVHHNVTVENQERKEDRVRNSTPKINTERRTTGINPEKDNKDTKREVQEDKSSDSQGPLRDDTFKENSPGDAEDFSNTGENLTLKSIDRMDSDISLNSNDSDIDPLANSPSTEHRRVQRKLNLATTTEKLKDKLKFATLQSVVKANASQTLTNKTTTTKLPKPLRTSELRQYQKRPGYSKPPHKVIVGSGTGDNQYEIEINIRQTNKSPSPLESTIVDYSTNYKSKPYDRYTSNFGVFPSTTPLYGYYQPPPAQVSPPLASNQRTKPPTIIFLNEHDEHALGYTTKQPGFVHSIVSWNSGGSRPLPPSEIDPNDRPGYEGVLSRPILPSNYPNKRPAAATSFSQAQLNGGVVQASSQAISNGQYGSITGFASANGADSTFSFNIRPKPDKTQINRPTIDGLNSYGLVAAPPAAKPWYNEKPEQNPYEVPPRESIPSPFSTSNSQTYYIRKKTRPQLKEDLSYYGDPQLGDYGYLSRTRNPTLNISAFDDPDTEMEDESEYDSEDYGSSPLVRKFNRDGYLRPELMLESFNKTLNTDLPAEPATNMTLDDNYVLPVMNSTEDLPTDDPLEETNIGTTAFPDSEGKQLNNDIFADDMEESEEEGSFDDDDMEGDEGSSSLLEIQKRLSLLKQHQEKIAFAPITVLTKPERPDNWVIYESTKEEEPLPPQIPDLNLDSSPSAEIPKPIRENIWHSLANVKRKRFSQLLSTTHNSYNITETTSSTKKSSVSDTSTVESDENDTPTPSTTTTEIFENLNENNGDNNSGDISTTTVDGFDEKN</sequence>
<organism evidence="10">
    <name type="scientific">Musca domestica</name>
    <name type="common">House fly</name>
    <dbReference type="NCBI Taxonomy" id="7370"/>
    <lineage>
        <taxon>Eukaryota</taxon>
        <taxon>Metazoa</taxon>
        <taxon>Ecdysozoa</taxon>
        <taxon>Arthropoda</taxon>
        <taxon>Hexapoda</taxon>
        <taxon>Insecta</taxon>
        <taxon>Pterygota</taxon>
        <taxon>Neoptera</taxon>
        <taxon>Endopterygota</taxon>
        <taxon>Diptera</taxon>
        <taxon>Brachycera</taxon>
        <taxon>Muscomorpha</taxon>
        <taxon>Muscoidea</taxon>
        <taxon>Muscidae</taxon>
        <taxon>Musca</taxon>
    </lineage>
</organism>
<keyword evidence="4 8" id="KW-0349">Heme</keyword>
<evidence type="ECO:0000256" key="6">
    <source>
        <dbReference type="ARBA" id="ARBA00023002"/>
    </source>
</evidence>
<feature type="region of interest" description="Disordered" evidence="9">
    <location>
        <begin position="701"/>
        <end position="740"/>
    </location>
</feature>
<dbReference type="InterPro" id="IPR037120">
    <property type="entry name" value="Haem_peroxidase_sf_animal"/>
</dbReference>
<comment type="subcellular location">
    <subcellularLocation>
        <location evidence="1">Secreted</location>
    </subcellularLocation>
</comment>
<keyword evidence="8" id="KW-0479">Metal-binding</keyword>
<feature type="compositionally biased region" description="Basic and acidic residues" evidence="9">
    <location>
        <begin position="1000"/>
        <end position="1016"/>
    </location>
</feature>
<dbReference type="InterPro" id="IPR019791">
    <property type="entry name" value="Haem_peroxidase_animal"/>
</dbReference>
<feature type="compositionally biased region" description="Low complexity" evidence="9">
    <location>
        <begin position="1729"/>
        <end position="1745"/>
    </location>
</feature>
<keyword evidence="5" id="KW-0732">Signal</keyword>
<feature type="region of interest" description="Disordered" evidence="9">
    <location>
        <begin position="566"/>
        <end position="624"/>
    </location>
</feature>
<dbReference type="GO" id="GO:0046872">
    <property type="term" value="F:metal ion binding"/>
    <property type="evidence" value="ECO:0007669"/>
    <property type="project" value="UniProtKB-KW"/>
</dbReference>
<gene>
    <name evidence="10" type="primary">101901525</name>
    <name evidence="12" type="synonym">LOC101901525</name>
</gene>
<feature type="compositionally biased region" description="Polar residues" evidence="9">
    <location>
        <begin position="891"/>
        <end position="911"/>
    </location>
</feature>
<feature type="compositionally biased region" description="Acidic residues" evidence="9">
    <location>
        <begin position="1608"/>
        <end position="1626"/>
    </location>
</feature>
<dbReference type="VEuPathDB" id="VectorBase:MDOMA2_002542"/>
<feature type="compositionally biased region" description="Acidic residues" evidence="9">
    <location>
        <begin position="780"/>
        <end position="800"/>
    </location>
</feature>
<feature type="compositionally biased region" description="Basic and acidic residues" evidence="9">
    <location>
        <begin position="817"/>
        <end position="845"/>
    </location>
</feature>
<evidence type="ECO:0000313" key="12">
    <source>
        <dbReference type="RefSeq" id="XP_011291931.1"/>
    </source>
</evidence>
<evidence type="ECO:0000313" key="10">
    <source>
        <dbReference type="EnsemblMetazoa" id="MDOA011837-PB"/>
    </source>
</evidence>
<dbReference type="FunFam" id="1.10.640.10:FF:000003">
    <property type="entry name" value="chorion peroxidase"/>
    <property type="match status" value="1"/>
</dbReference>
<dbReference type="PANTHER" id="PTHR11475:SF109">
    <property type="entry name" value="CHORION PEROXIDASE-LIKE PROTEIN"/>
    <property type="match status" value="1"/>
</dbReference>
<dbReference type="EnsemblMetazoa" id="MDOA011837-RB">
    <property type="protein sequence ID" value="MDOA011837-PB"/>
    <property type="gene ID" value="MDOA011837"/>
</dbReference>
<feature type="compositionally biased region" description="Polar residues" evidence="9">
    <location>
        <begin position="1449"/>
        <end position="1459"/>
    </location>
</feature>
<feature type="compositionally biased region" description="Acidic residues" evidence="9">
    <location>
        <begin position="1501"/>
        <end position="1517"/>
    </location>
</feature>
<feature type="compositionally biased region" description="Low complexity" evidence="9">
    <location>
        <begin position="1752"/>
        <end position="1777"/>
    </location>
</feature>
<dbReference type="PROSITE" id="PS50292">
    <property type="entry name" value="PEROXIDASE_3"/>
    <property type="match status" value="1"/>
</dbReference>
<feature type="compositionally biased region" description="Pro residues" evidence="9">
    <location>
        <begin position="570"/>
        <end position="619"/>
    </location>
</feature>
<feature type="region of interest" description="Disordered" evidence="9">
    <location>
        <begin position="1431"/>
        <end position="1464"/>
    </location>
</feature>
<keyword evidence="6" id="KW-0560">Oxidoreductase</keyword>
<feature type="compositionally biased region" description="Polar residues" evidence="9">
    <location>
        <begin position="939"/>
        <end position="952"/>
    </location>
</feature>
<feature type="compositionally biased region" description="Basic and acidic residues" evidence="9">
    <location>
        <begin position="1"/>
        <end position="11"/>
    </location>
</feature>
<dbReference type="GeneID" id="101901525"/>
<feature type="binding site" description="axial binding residue" evidence="8">
    <location>
        <position position="318"/>
    </location>
    <ligand>
        <name>heme b</name>
        <dbReference type="ChEBI" id="CHEBI:60344"/>
    </ligand>
    <ligandPart>
        <name>Fe</name>
        <dbReference type="ChEBI" id="CHEBI:18248"/>
    </ligandPart>
</feature>
<name>A0A1I8N5S9_MUSDO</name>
<feature type="compositionally biased region" description="Basic and acidic residues" evidence="9">
    <location>
        <begin position="1039"/>
        <end position="1078"/>
    </location>
</feature>
<dbReference type="OrthoDB" id="823504at2759"/>
<feature type="compositionally biased region" description="Basic residues" evidence="9">
    <location>
        <begin position="723"/>
        <end position="734"/>
    </location>
</feature>
<feature type="compositionally biased region" description="Basic and acidic residues" evidence="9">
    <location>
        <begin position="1023"/>
        <end position="1032"/>
    </location>
</feature>
<evidence type="ECO:0000256" key="4">
    <source>
        <dbReference type="ARBA" id="ARBA00022617"/>
    </source>
</evidence>
<dbReference type="GO" id="GO:0022412">
    <property type="term" value="P:cellular process involved in reproduction in multicellular organism"/>
    <property type="evidence" value="ECO:0007669"/>
    <property type="project" value="UniProtKB-ARBA"/>
</dbReference>
<dbReference type="SUPFAM" id="SSF48113">
    <property type="entry name" value="Heme-dependent peroxidases"/>
    <property type="match status" value="1"/>
</dbReference>
<dbReference type="GO" id="GO:0006979">
    <property type="term" value="P:response to oxidative stress"/>
    <property type="evidence" value="ECO:0007669"/>
    <property type="project" value="InterPro"/>
</dbReference>
<dbReference type="eggNOG" id="KOG2408">
    <property type="taxonomic scope" value="Eukaryota"/>
</dbReference>
<feature type="compositionally biased region" description="Polar residues" evidence="9">
    <location>
        <begin position="988"/>
        <end position="999"/>
    </location>
</feature>
<proteinExistence type="predicted"/>
<keyword evidence="3" id="KW-0575">Peroxidase</keyword>
<keyword evidence="2" id="KW-0964">Secreted</keyword>
<dbReference type="InterPro" id="IPR010255">
    <property type="entry name" value="Haem_peroxidase_sf"/>
</dbReference>
<dbReference type="GO" id="GO:0004601">
    <property type="term" value="F:peroxidase activity"/>
    <property type="evidence" value="ECO:0007669"/>
    <property type="project" value="UniProtKB-KW"/>
</dbReference>
<accession>A0A1I8N5S9</accession>
<feature type="compositionally biased region" description="Basic and acidic residues" evidence="9">
    <location>
        <begin position="766"/>
        <end position="779"/>
    </location>
</feature>